<proteinExistence type="predicted"/>
<feature type="non-terminal residue" evidence="1">
    <location>
        <position position="39"/>
    </location>
</feature>
<gene>
    <name evidence="1" type="ORF">X975_26287</name>
</gene>
<evidence type="ECO:0000313" key="2">
    <source>
        <dbReference type="Proteomes" id="UP000054359"/>
    </source>
</evidence>
<protein>
    <submittedName>
        <fullName evidence="1">Uncharacterized protein</fullName>
    </submittedName>
</protein>
<dbReference type="AlphaFoldDB" id="A0A087T4F3"/>
<dbReference type="EMBL" id="KK113365">
    <property type="protein sequence ID" value="KFM59992.1"/>
    <property type="molecule type" value="Genomic_DNA"/>
</dbReference>
<evidence type="ECO:0000313" key="1">
    <source>
        <dbReference type="EMBL" id="KFM59992.1"/>
    </source>
</evidence>
<organism evidence="1 2">
    <name type="scientific">Stegodyphus mimosarum</name>
    <name type="common">African social velvet spider</name>
    <dbReference type="NCBI Taxonomy" id="407821"/>
    <lineage>
        <taxon>Eukaryota</taxon>
        <taxon>Metazoa</taxon>
        <taxon>Ecdysozoa</taxon>
        <taxon>Arthropoda</taxon>
        <taxon>Chelicerata</taxon>
        <taxon>Arachnida</taxon>
        <taxon>Araneae</taxon>
        <taxon>Araneomorphae</taxon>
        <taxon>Entelegynae</taxon>
        <taxon>Eresoidea</taxon>
        <taxon>Eresidae</taxon>
        <taxon>Stegodyphus</taxon>
    </lineage>
</organism>
<sequence>MLLSMGRNLLCLELVSLICKYFSCSTRRYGAKYLVKKPT</sequence>
<keyword evidence="2" id="KW-1185">Reference proteome</keyword>
<name>A0A087T4F3_STEMI</name>
<accession>A0A087T4F3</accession>
<dbReference type="Proteomes" id="UP000054359">
    <property type="component" value="Unassembled WGS sequence"/>
</dbReference>
<reference evidence="1 2" key="1">
    <citation type="submission" date="2013-11" db="EMBL/GenBank/DDBJ databases">
        <title>Genome sequencing of Stegodyphus mimosarum.</title>
        <authorList>
            <person name="Bechsgaard J."/>
        </authorList>
    </citation>
    <scope>NUCLEOTIDE SEQUENCE [LARGE SCALE GENOMIC DNA]</scope>
</reference>